<dbReference type="Pfam" id="PF13372">
    <property type="entry name" value="Alginate_exp"/>
    <property type="match status" value="1"/>
</dbReference>
<feature type="chain" id="PRO_5046192450" evidence="1">
    <location>
        <begin position="26"/>
        <end position="468"/>
    </location>
</feature>
<dbReference type="InterPro" id="IPR053728">
    <property type="entry name" value="Alginate_Permeability_Chnl"/>
</dbReference>
<dbReference type="InterPro" id="IPR025388">
    <property type="entry name" value="Alginate_export_dom"/>
</dbReference>
<accession>A0ABS6XAZ4</accession>
<dbReference type="Gene3D" id="2.40.160.100">
    <property type="match status" value="1"/>
</dbReference>
<dbReference type="EMBL" id="JAHWXQ010000002">
    <property type="protein sequence ID" value="MBW3365072.1"/>
    <property type="molecule type" value="Genomic_DNA"/>
</dbReference>
<keyword evidence="4" id="KW-1185">Reference proteome</keyword>
<feature type="domain" description="Alginate export" evidence="2">
    <location>
        <begin position="27"/>
        <end position="166"/>
    </location>
</feature>
<protein>
    <submittedName>
        <fullName evidence="3">Alginate export family protein</fullName>
    </submittedName>
</protein>
<evidence type="ECO:0000313" key="3">
    <source>
        <dbReference type="EMBL" id="MBW3365072.1"/>
    </source>
</evidence>
<sequence length="468" mass="51655">MKRNLLKALFFTGAGFILLQHTASAQVSLTGQLRTRTELRDGQGTLPAQDAKASVFTSQRTRLNLGYNASKYRVFVSVQDVRVWGSDQSTISNLEGSKLFLHQAWGEMILSDSATINVENLSIKAGRQEIMYDDSRLLGNLDWLQQARRHDAIVLKFSHKGWAADAGFAFNQNHGKDTPGKSGNIYNGTPTAPVVPGTNGIGMMYKSMQYLYAAKTMKYGKVTGLLFKDDFQKTQTIDGMITPVAGVNSRITIGGAVFSKVSDKIGFNAAAYYQGNNDRVGNTLDAYNLTADASYSSGKFTTNPGFDYLSGNNTTKQSSVNHRFDPLYGTPHKFWGFMDYFYVADPFGVDGNLTRSPGLVDYFIRNKFKASDKLIVALDLHEFYAANKIADSEVNPTGSTGSDRRLGTELDLVLNYSLLKNVNIEAGYATIFATDKLNVLKAPAKTKQDRGQWAYLMLNFTPDFLAKN</sequence>
<comment type="caution">
    <text evidence="3">The sequence shown here is derived from an EMBL/GenBank/DDBJ whole genome shotgun (WGS) entry which is preliminary data.</text>
</comment>
<evidence type="ECO:0000259" key="2">
    <source>
        <dbReference type="Pfam" id="PF13372"/>
    </source>
</evidence>
<evidence type="ECO:0000256" key="1">
    <source>
        <dbReference type="SAM" id="SignalP"/>
    </source>
</evidence>
<evidence type="ECO:0000313" key="4">
    <source>
        <dbReference type="Proteomes" id="UP000774935"/>
    </source>
</evidence>
<proteinExistence type="predicted"/>
<dbReference type="Proteomes" id="UP000774935">
    <property type="component" value="Unassembled WGS sequence"/>
</dbReference>
<feature type="signal peptide" evidence="1">
    <location>
        <begin position="1"/>
        <end position="25"/>
    </location>
</feature>
<reference evidence="3 4" key="1">
    <citation type="submission" date="2021-07" db="EMBL/GenBank/DDBJ databases">
        <authorList>
            <person name="Kim M.K."/>
        </authorList>
    </citation>
    <scope>NUCLEOTIDE SEQUENCE [LARGE SCALE GENOMIC DNA]</scope>
    <source>
        <strain evidence="3 4">HLY7-15</strain>
    </source>
</reference>
<keyword evidence="1" id="KW-0732">Signal</keyword>
<dbReference type="RefSeq" id="WP_199109597.1">
    <property type="nucleotide sequence ID" value="NZ_JAHWXQ010000002.1"/>
</dbReference>
<gene>
    <name evidence="3" type="ORF">KYK27_08455</name>
</gene>
<name>A0ABS6XAZ4_9BACT</name>
<organism evidence="3 4">
    <name type="scientific">Pontibacter populi</name>
    <dbReference type="NCBI Taxonomy" id="890055"/>
    <lineage>
        <taxon>Bacteria</taxon>
        <taxon>Pseudomonadati</taxon>
        <taxon>Bacteroidota</taxon>
        <taxon>Cytophagia</taxon>
        <taxon>Cytophagales</taxon>
        <taxon>Hymenobacteraceae</taxon>
        <taxon>Pontibacter</taxon>
    </lineage>
</organism>